<evidence type="ECO:0000313" key="3">
    <source>
        <dbReference type="Proteomes" id="UP000272464"/>
    </source>
</evidence>
<reference evidence="2 3" key="1">
    <citation type="submission" date="2018-12" db="EMBL/GenBank/DDBJ databases">
        <authorList>
            <person name="Sun L."/>
            <person name="Chen Z."/>
        </authorList>
    </citation>
    <scope>NUCLEOTIDE SEQUENCE [LARGE SCALE GENOMIC DNA]</scope>
    <source>
        <strain evidence="2 3">3-5-3</strain>
    </source>
</reference>
<dbReference type="AlphaFoldDB" id="A0A3S1BS07"/>
<evidence type="ECO:0000259" key="1">
    <source>
        <dbReference type="Pfam" id="PF10137"/>
    </source>
</evidence>
<evidence type="ECO:0000313" key="2">
    <source>
        <dbReference type="EMBL" id="RUT30558.1"/>
    </source>
</evidence>
<dbReference type="GO" id="GO:0050135">
    <property type="term" value="F:NADP+ nucleosidase activity"/>
    <property type="evidence" value="ECO:0007669"/>
    <property type="project" value="InterPro"/>
</dbReference>
<name>A0A3S1BS07_9BACL</name>
<comment type="caution">
    <text evidence="2">The sequence shown here is derived from an EMBL/GenBank/DDBJ whole genome shotgun (WGS) entry which is preliminary data.</text>
</comment>
<dbReference type="Pfam" id="PF10137">
    <property type="entry name" value="CAP12-PCTIR_TIR"/>
    <property type="match status" value="1"/>
</dbReference>
<dbReference type="Proteomes" id="UP000272464">
    <property type="component" value="Unassembled WGS sequence"/>
</dbReference>
<dbReference type="OrthoDB" id="5497289at2"/>
<dbReference type="InterPro" id="IPR019302">
    <property type="entry name" value="CAP12/PCTIR_TIR_dom"/>
</dbReference>
<organism evidence="2 3">
    <name type="scientific">Paenibacillus zeisoli</name>
    <dbReference type="NCBI Taxonomy" id="2496267"/>
    <lineage>
        <taxon>Bacteria</taxon>
        <taxon>Bacillati</taxon>
        <taxon>Bacillota</taxon>
        <taxon>Bacilli</taxon>
        <taxon>Bacillales</taxon>
        <taxon>Paenibacillaceae</taxon>
        <taxon>Paenibacillus</taxon>
    </lineage>
</organism>
<sequence length="342" mass="38899">MGDNMSKPSVFIGSSREAIPIVNAVQEELEHFAMVTPWHRGVFQAGRYTMEDLEVQIHESDFAVFIFHPDDVTTIRGKLYYTARDNTVFEMGLFWSQLGRDRVFFLLPAHIPVQEADEEMQIDGFRTPSDLLGMTTLTYQFNPKNWNSSVGVACGKMGARFTELGFKNTDPAELLRQSVEERERLLRIIGFFEELNHKPSMGTELYNRICRALRLSFVAAPYTVSGSALFKAEERVIRQVGSDGIGELGREYSLEVNQDRKAAHEIIHVVDVHLSGNVSFSQRNRKSIVKEYILCYPLAKRYVFTIHLKGTDQVNETLFETICYVNKALLDSIHDLLGGETS</sequence>
<dbReference type="EMBL" id="RZNX01000004">
    <property type="protein sequence ID" value="RUT30558.1"/>
    <property type="molecule type" value="Genomic_DNA"/>
</dbReference>
<gene>
    <name evidence="2" type="ORF">EJP77_12065</name>
</gene>
<proteinExistence type="predicted"/>
<accession>A0A3S1BS07</accession>
<protein>
    <recommendedName>
        <fullName evidence="1">CD-NTase-associated protein 12/Pycsar effector protein TIR domain-containing protein</fullName>
    </recommendedName>
</protein>
<keyword evidence="3" id="KW-1185">Reference proteome</keyword>
<feature type="domain" description="CD-NTase-associated protein 12/Pycsar effector protein TIR" evidence="1">
    <location>
        <begin position="10"/>
        <end position="139"/>
    </location>
</feature>